<proteinExistence type="predicted"/>
<evidence type="ECO:0000259" key="1">
    <source>
        <dbReference type="SMART" id="SM00852"/>
    </source>
</evidence>
<dbReference type="EMBL" id="NPEU01000212">
    <property type="protein sequence ID" value="RAI36613.1"/>
    <property type="molecule type" value="Genomic_DNA"/>
</dbReference>
<dbReference type="Pfam" id="PF24102">
    <property type="entry name" value="FLAD1_M"/>
    <property type="match status" value="1"/>
</dbReference>
<feature type="domain" description="MoaB/Mog" evidence="1">
    <location>
        <begin position="22"/>
        <end position="182"/>
    </location>
</feature>
<dbReference type="RefSeq" id="WP_111358389.1">
    <property type="nucleotide sequence ID" value="NZ_NHSK01000119.1"/>
</dbReference>
<sequence length="264" mass="27724">MNEKTLDSAAAGGPAADLVTAGILVIGDEILSGRTKDKNIGWIAEYLTAMGIDLEEVRIVPDVEAEIVAALNALRSRYTYVFTTGGIGPTHDDITADAVAKAFGVPLDVDQRAVDLIAERVGRDGLNAARLRMARIPRGADLVDNPVSKAPGFWIGNVIVMAGIPSVMQAMLDGVAPKLATGVKLLSETVRANLREGDIGTELGQVAKQHPDVMIGSYPFADEDGRPNTNLVVRGRDPQKLAAAKAAVEAMLIAVRAALAAPRA</sequence>
<keyword evidence="3" id="KW-1185">Reference proteome</keyword>
<organism evidence="2 3">
    <name type="scientific">Rhodoplanes elegans</name>
    <dbReference type="NCBI Taxonomy" id="29408"/>
    <lineage>
        <taxon>Bacteria</taxon>
        <taxon>Pseudomonadati</taxon>
        <taxon>Pseudomonadota</taxon>
        <taxon>Alphaproteobacteria</taxon>
        <taxon>Hyphomicrobiales</taxon>
        <taxon>Nitrobacteraceae</taxon>
        <taxon>Rhodoplanes</taxon>
    </lineage>
</organism>
<dbReference type="CDD" id="cd00885">
    <property type="entry name" value="cinA"/>
    <property type="match status" value="1"/>
</dbReference>
<dbReference type="InterPro" id="IPR001453">
    <property type="entry name" value="MoaB/Mog_dom"/>
</dbReference>
<dbReference type="SMART" id="SM00852">
    <property type="entry name" value="MoCF_biosynth"/>
    <property type="match status" value="1"/>
</dbReference>
<dbReference type="InterPro" id="IPR036425">
    <property type="entry name" value="MoaB/Mog-like_dom_sf"/>
</dbReference>
<reference evidence="2 3" key="1">
    <citation type="submission" date="2017-07" db="EMBL/GenBank/DDBJ databases">
        <title>Draft Genome Sequences of Select Purple Nonsulfur Bacteria.</title>
        <authorList>
            <person name="Lasarre B."/>
            <person name="Mckinlay J.B."/>
        </authorList>
    </citation>
    <scope>NUCLEOTIDE SEQUENCE [LARGE SCALE GENOMIC DNA]</scope>
    <source>
        <strain evidence="2 3">DSM 11907</strain>
    </source>
</reference>
<dbReference type="InterPro" id="IPR050101">
    <property type="entry name" value="CinA"/>
</dbReference>
<name>A0A327KG41_9BRAD</name>
<protein>
    <submittedName>
        <fullName evidence="2">Competence/damage-inducible protein A</fullName>
    </submittedName>
</protein>
<evidence type="ECO:0000313" key="2">
    <source>
        <dbReference type="EMBL" id="RAI36613.1"/>
    </source>
</evidence>
<dbReference type="Proteomes" id="UP000248863">
    <property type="component" value="Unassembled WGS sequence"/>
</dbReference>
<dbReference type="Gene3D" id="3.40.980.10">
    <property type="entry name" value="MoaB/Mog-like domain"/>
    <property type="match status" value="1"/>
</dbReference>
<gene>
    <name evidence="2" type="ORF">CH338_17350</name>
</gene>
<dbReference type="InterPro" id="IPR056596">
    <property type="entry name" value="FLAD1_M"/>
</dbReference>
<dbReference type="OrthoDB" id="9801454at2"/>
<dbReference type="SUPFAM" id="SSF53218">
    <property type="entry name" value="Molybdenum cofactor biosynthesis proteins"/>
    <property type="match status" value="1"/>
</dbReference>
<accession>A0A327KG41</accession>
<dbReference type="Pfam" id="PF00994">
    <property type="entry name" value="MoCF_biosynth"/>
    <property type="match status" value="1"/>
</dbReference>
<dbReference type="PANTHER" id="PTHR13939">
    <property type="entry name" value="NICOTINAMIDE-NUCLEOTIDE AMIDOHYDROLASE PNCC"/>
    <property type="match status" value="1"/>
</dbReference>
<comment type="caution">
    <text evidence="2">The sequence shown here is derived from an EMBL/GenBank/DDBJ whole genome shotgun (WGS) entry which is preliminary data.</text>
</comment>
<evidence type="ECO:0000313" key="3">
    <source>
        <dbReference type="Proteomes" id="UP000248863"/>
    </source>
</evidence>
<dbReference type="PANTHER" id="PTHR13939:SF0">
    <property type="entry name" value="NMN AMIDOHYDROLASE-LIKE PROTEIN YFAY"/>
    <property type="match status" value="1"/>
</dbReference>
<dbReference type="AlphaFoldDB" id="A0A327KG41"/>